<reference evidence="8 9" key="1">
    <citation type="submission" date="2012-05" db="EMBL/GenBank/DDBJ databases">
        <authorList>
            <person name="Weinstock G."/>
            <person name="Sodergren E."/>
            <person name="Lobos E.A."/>
            <person name="Fulton L."/>
            <person name="Fulton R."/>
            <person name="Courtney L."/>
            <person name="Fronick C."/>
            <person name="O'Laughlin M."/>
            <person name="Godfrey J."/>
            <person name="Wilson R.M."/>
            <person name="Miner T."/>
            <person name="Farmer C."/>
            <person name="Delehaunty K."/>
            <person name="Cordes M."/>
            <person name="Minx P."/>
            <person name="Tomlinson C."/>
            <person name="Chen J."/>
            <person name="Wollam A."/>
            <person name="Pepin K.H."/>
            <person name="Bhonagiri V."/>
            <person name="Zhang X."/>
            <person name="Suruliraj S."/>
            <person name="Warren W."/>
            <person name="Mitreva M."/>
            <person name="Mardis E.R."/>
            <person name="Wilson R.K."/>
        </authorList>
    </citation>
    <scope>NUCLEOTIDE SEQUENCE [LARGE SCALE GENOMIC DNA]</scope>
    <source>
        <strain evidence="8 9">F0235</strain>
    </source>
</reference>
<evidence type="ECO:0000256" key="5">
    <source>
        <dbReference type="ARBA" id="ARBA00023136"/>
    </source>
</evidence>
<dbReference type="Pfam" id="PF07690">
    <property type="entry name" value="MFS_1"/>
    <property type="match status" value="1"/>
</dbReference>
<feature type="transmembrane region" description="Helical" evidence="6">
    <location>
        <begin position="125"/>
        <end position="149"/>
    </location>
</feature>
<dbReference type="PRINTS" id="PR01036">
    <property type="entry name" value="TCRTETB"/>
</dbReference>
<dbReference type="InterPro" id="IPR020846">
    <property type="entry name" value="MFS_dom"/>
</dbReference>
<evidence type="ECO:0000259" key="7">
    <source>
        <dbReference type="PROSITE" id="PS50850"/>
    </source>
</evidence>
<comment type="caution">
    <text evidence="8">The sequence shown here is derived from an EMBL/GenBank/DDBJ whole genome shotgun (WGS) entry which is preliminary data.</text>
</comment>
<dbReference type="HOGENOM" id="CLU_000960_2_6_11"/>
<dbReference type="EMBL" id="AMEM01000018">
    <property type="protein sequence ID" value="EKX90255.1"/>
    <property type="molecule type" value="Genomic_DNA"/>
</dbReference>
<dbReference type="SUPFAM" id="SSF103473">
    <property type="entry name" value="MFS general substrate transporter"/>
    <property type="match status" value="1"/>
</dbReference>
<name>L1MGT1_9CORY</name>
<feature type="transmembrane region" description="Helical" evidence="6">
    <location>
        <begin position="96"/>
        <end position="118"/>
    </location>
</feature>
<dbReference type="PATRIC" id="fig|1035195.3.peg.1325"/>
<dbReference type="InterPro" id="IPR011701">
    <property type="entry name" value="MFS"/>
</dbReference>
<evidence type="ECO:0000313" key="9">
    <source>
        <dbReference type="Proteomes" id="UP000010445"/>
    </source>
</evidence>
<feature type="transmembrane region" description="Helical" evidence="6">
    <location>
        <begin position="188"/>
        <end position="206"/>
    </location>
</feature>
<feature type="domain" description="Major facilitator superfamily (MFS) profile" evidence="7">
    <location>
        <begin position="2"/>
        <end position="432"/>
    </location>
</feature>
<dbReference type="Proteomes" id="UP000010445">
    <property type="component" value="Unassembled WGS sequence"/>
</dbReference>
<accession>L1MGT1</accession>
<dbReference type="AlphaFoldDB" id="L1MGT1"/>
<keyword evidence="9" id="KW-1185">Reference proteome</keyword>
<evidence type="ECO:0000256" key="6">
    <source>
        <dbReference type="SAM" id="Phobius"/>
    </source>
</evidence>
<feature type="transmembrane region" description="Helical" evidence="6">
    <location>
        <begin position="218"/>
        <end position="243"/>
    </location>
</feature>
<dbReference type="PANTHER" id="PTHR23501:SF154">
    <property type="entry name" value="MULTIDRUG-EFFLUX TRANSPORTER RV1634-RELATED"/>
    <property type="match status" value="1"/>
</dbReference>
<dbReference type="PROSITE" id="PS50850">
    <property type="entry name" value="MFS"/>
    <property type="match status" value="1"/>
</dbReference>
<evidence type="ECO:0000256" key="2">
    <source>
        <dbReference type="ARBA" id="ARBA00022448"/>
    </source>
</evidence>
<dbReference type="GO" id="GO:0022857">
    <property type="term" value="F:transmembrane transporter activity"/>
    <property type="evidence" value="ECO:0007669"/>
    <property type="project" value="InterPro"/>
</dbReference>
<feature type="transmembrane region" description="Helical" evidence="6">
    <location>
        <begin position="66"/>
        <end position="84"/>
    </location>
</feature>
<protein>
    <submittedName>
        <fullName evidence="8">Transporter, major facilitator family protein</fullName>
    </submittedName>
</protein>
<evidence type="ECO:0000256" key="3">
    <source>
        <dbReference type="ARBA" id="ARBA00022692"/>
    </source>
</evidence>
<evidence type="ECO:0000256" key="4">
    <source>
        <dbReference type="ARBA" id="ARBA00022989"/>
    </source>
</evidence>
<organism evidence="8 9">
    <name type="scientific">Corynebacterium durum F0235</name>
    <dbReference type="NCBI Taxonomy" id="1035195"/>
    <lineage>
        <taxon>Bacteria</taxon>
        <taxon>Bacillati</taxon>
        <taxon>Actinomycetota</taxon>
        <taxon>Actinomycetes</taxon>
        <taxon>Mycobacteriales</taxon>
        <taxon>Corynebacteriaceae</taxon>
        <taxon>Corynebacterium</taxon>
    </lineage>
</organism>
<keyword evidence="4 6" id="KW-1133">Transmembrane helix</keyword>
<feature type="transmembrane region" description="Helical" evidence="6">
    <location>
        <begin position="336"/>
        <end position="355"/>
    </location>
</feature>
<dbReference type="Gene3D" id="1.20.1250.20">
    <property type="entry name" value="MFS general substrate transporter like domains"/>
    <property type="match status" value="2"/>
</dbReference>
<feature type="transmembrane region" description="Helical" evidence="6">
    <location>
        <begin position="376"/>
        <end position="397"/>
    </location>
</feature>
<proteinExistence type="predicted"/>
<keyword evidence="3 6" id="KW-0812">Transmembrane</keyword>
<feature type="transmembrane region" description="Helical" evidence="6">
    <location>
        <begin position="311"/>
        <end position="330"/>
    </location>
</feature>
<dbReference type="PANTHER" id="PTHR23501">
    <property type="entry name" value="MAJOR FACILITATOR SUPERFAMILY"/>
    <property type="match status" value="1"/>
</dbReference>
<sequence>MSTCGLLTAICVCAFDQTAVTAVMPEIAARLGDTSAYSATFVAALAASIIGMVFSGILTDRRGAQFTIISSASLLMVGLLLSMVSRTMPVFLASRVIQGLGTGGLIVAIYAAIALIYPEKLRPQVFAGFAGAWVVPSLVGPGVAGLLAVTLSWHAVFALPLVAVIIAVALLYRVLAALPQSTPAPQPGYVRTLGAAVVLAGAASIINLSTHLKVPTNILVFVGACGVALLCMHPLVPAGTFLARAGTPRLVLTRGFIDMLSAAEMYLPLLLAERYQLGPTLTGLGLTVSGFAWFIGSHYQAQFGDRLSTPRVFLISTVLIAAGFVVVTVTVLTGSYWWITIIGWGVTGIGMGFSYPRLSAEALSLCAETETGFIGSALQVSGSIGITTMLSVAGMIQLVGNALAVELRFGIIFGAISLMSIPLLLLWLPRASNRTPHNETYA</sequence>
<dbReference type="InterPro" id="IPR036259">
    <property type="entry name" value="MFS_trans_sf"/>
</dbReference>
<dbReference type="eggNOG" id="COG0477">
    <property type="taxonomic scope" value="Bacteria"/>
</dbReference>
<dbReference type="STRING" id="1035195.HMPREF9997_01470"/>
<feature type="transmembrane region" description="Helical" evidence="6">
    <location>
        <begin position="155"/>
        <end position="176"/>
    </location>
</feature>
<comment type="subcellular location">
    <subcellularLocation>
        <location evidence="1">Cell membrane</location>
        <topology evidence="1">Multi-pass membrane protein</topology>
    </subcellularLocation>
</comment>
<evidence type="ECO:0000313" key="8">
    <source>
        <dbReference type="EMBL" id="EKX90255.1"/>
    </source>
</evidence>
<dbReference type="GO" id="GO:0005886">
    <property type="term" value="C:plasma membrane"/>
    <property type="evidence" value="ECO:0007669"/>
    <property type="project" value="UniProtKB-SubCell"/>
</dbReference>
<feature type="transmembrane region" description="Helical" evidence="6">
    <location>
        <begin position="278"/>
        <end position="299"/>
    </location>
</feature>
<feature type="transmembrane region" description="Helical" evidence="6">
    <location>
        <begin position="37"/>
        <end position="59"/>
    </location>
</feature>
<gene>
    <name evidence="8" type="ORF">HMPREF9997_01470</name>
</gene>
<feature type="transmembrane region" description="Helical" evidence="6">
    <location>
        <begin position="409"/>
        <end position="428"/>
    </location>
</feature>
<keyword evidence="2" id="KW-0813">Transport</keyword>
<evidence type="ECO:0000256" key="1">
    <source>
        <dbReference type="ARBA" id="ARBA00004651"/>
    </source>
</evidence>
<keyword evidence="5 6" id="KW-0472">Membrane</keyword>